<dbReference type="InterPro" id="IPR038336">
    <property type="entry name" value="NET_sf"/>
</dbReference>
<accession>A0A218WPX0</accession>
<feature type="compositionally biased region" description="Basic and acidic residues" evidence="4">
    <location>
        <begin position="132"/>
        <end position="144"/>
    </location>
</feature>
<feature type="region of interest" description="Disordered" evidence="4">
    <location>
        <begin position="116"/>
        <end position="144"/>
    </location>
</feature>
<reference evidence="7" key="1">
    <citation type="journal article" date="2017" name="Plant J.">
        <title>The pomegranate (Punica granatum L.) genome and the genomics of punicalagin biosynthesis.</title>
        <authorList>
            <person name="Qin G."/>
            <person name="Xu C."/>
            <person name="Ming R."/>
            <person name="Tang H."/>
            <person name="Guyot R."/>
            <person name="Kramer E.M."/>
            <person name="Hu Y."/>
            <person name="Yi X."/>
            <person name="Qi Y."/>
            <person name="Xu X."/>
            <person name="Gao Z."/>
            <person name="Pan H."/>
            <person name="Jian J."/>
            <person name="Tian Y."/>
            <person name="Yue Z."/>
            <person name="Xu Y."/>
        </authorList>
    </citation>
    <scope>NUCLEOTIDE SEQUENCE [LARGE SCALE GENOMIC DNA]</scope>
    <source>
        <strain evidence="7">cv. Dabenzi</strain>
    </source>
</reference>
<feature type="compositionally biased region" description="Low complexity" evidence="4">
    <location>
        <begin position="119"/>
        <end position="131"/>
    </location>
</feature>
<evidence type="ECO:0000256" key="1">
    <source>
        <dbReference type="ARBA" id="ARBA00023015"/>
    </source>
</evidence>
<sequence>MGSVDPPDCSGVGVDMFSYYSRAVAELLAKDDGGDGKDSSCTELFTDAIAARLSDAKRERLRLLLRQAVFVLTPEVDEMLEPVMKMRCWQLQLKQLETCSDTTSDSDIVEFIPKKLRTSSPASPASSSPHESPVRDEPNSKGDDYMEFLLKNQSSKVEPLLKKHYDDLSAMLENRRQRLEELLDAVMSKCRLMTSSEKERLRKRVVKLPEDYLGRALEIVGHRKGSDTESHDKIFEDLDKADNITLWRLYCYVEALKNSDKLGSTGLNPVQNPPRPPPGSGIEYHMKWSVPSGANPIQNLAQPQLEMGRRIDGVSVLRHNLVRILEHSDEVDATVKSTPETPPSPF</sequence>
<evidence type="ECO:0000256" key="4">
    <source>
        <dbReference type="SAM" id="MobiDB-lite"/>
    </source>
</evidence>
<dbReference type="PANTHER" id="PTHR45926">
    <property type="entry name" value="OSJNBA0053K19.4 PROTEIN"/>
    <property type="match status" value="1"/>
</dbReference>
<name>A0A218WPX0_PUNGR</name>
<keyword evidence="1" id="KW-0805">Transcription regulation</keyword>
<keyword evidence="3" id="KW-0175">Coiled coil</keyword>
<proteinExistence type="predicted"/>
<evidence type="ECO:0000256" key="2">
    <source>
        <dbReference type="ARBA" id="ARBA00023163"/>
    </source>
</evidence>
<dbReference type="PROSITE" id="PS51525">
    <property type="entry name" value="NET"/>
    <property type="match status" value="1"/>
</dbReference>
<dbReference type="InterPro" id="IPR027353">
    <property type="entry name" value="NET_dom"/>
</dbReference>
<gene>
    <name evidence="6" type="ORF">CDL15_Pgr021258</name>
</gene>
<dbReference type="AlphaFoldDB" id="A0A218WPX0"/>
<evidence type="ECO:0000256" key="3">
    <source>
        <dbReference type="SAM" id="Coils"/>
    </source>
</evidence>
<dbReference type="Gene3D" id="1.20.1270.220">
    <property type="match status" value="1"/>
</dbReference>
<evidence type="ECO:0000313" key="6">
    <source>
        <dbReference type="EMBL" id="OWM74907.1"/>
    </source>
</evidence>
<dbReference type="EMBL" id="MTKT01003414">
    <property type="protein sequence ID" value="OWM74907.1"/>
    <property type="molecule type" value="Genomic_DNA"/>
</dbReference>
<evidence type="ECO:0000313" key="7">
    <source>
        <dbReference type="Proteomes" id="UP000197138"/>
    </source>
</evidence>
<comment type="caution">
    <text evidence="6">The sequence shown here is derived from an EMBL/GenBank/DDBJ whole genome shotgun (WGS) entry which is preliminary data.</text>
</comment>
<evidence type="ECO:0000259" key="5">
    <source>
        <dbReference type="PROSITE" id="PS51525"/>
    </source>
</evidence>
<keyword evidence="2" id="KW-0804">Transcription</keyword>
<protein>
    <recommendedName>
        <fullName evidence="5">NET domain-containing protein</fullName>
    </recommendedName>
</protein>
<feature type="domain" description="NET" evidence="5">
    <location>
        <begin position="183"/>
        <end position="264"/>
    </location>
</feature>
<dbReference type="Pfam" id="PF17035">
    <property type="entry name" value="BET"/>
    <property type="match status" value="1"/>
</dbReference>
<organism evidence="6 7">
    <name type="scientific">Punica granatum</name>
    <name type="common">Pomegranate</name>
    <dbReference type="NCBI Taxonomy" id="22663"/>
    <lineage>
        <taxon>Eukaryota</taxon>
        <taxon>Viridiplantae</taxon>
        <taxon>Streptophyta</taxon>
        <taxon>Embryophyta</taxon>
        <taxon>Tracheophyta</taxon>
        <taxon>Spermatophyta</taxon>
        <taxon>Magnoliopsida</taxon>
        <taxon>eudicotyledons</taxon>
        <taxon>Gunneridae</taxon>
        <taxon>Pentapetalae</taxon>
        <taxon>rosids</taxon>
        <taxon>malvids</taxon>
        <taxon>Myrtales</taxon>
        <taxon>Lythraceae</taxon>
        <taxon>Punica</taxon>
    </lineage>
</organism>
<feature type="coiled-coil region" evidence="3">
    <location>
        <begin position="162"/>
        <end position="189"/>
    </location>
</feature>
<dbReference type="Proteomes" id="UP000197138">
    <property type="component" value="Unassembled WGS sequence"/>
</dbReference>